<dbReference type="AlphaFoldDB" id="A0AAF1K9E5"/>
<name>A0AAF1K9E5_9HYPH</name>
<dbReference type="Proteomes" id="UP000249499">
    <property type="component" value="Plasmid unnamed1"/>
</dbReference>
<geneLocation type="plasmid" evidence="1 2">
    <name>unnamed1</name>
</geneLocation>
<protein>
    <submittedName>
        <fullName evidence="1">Uncharacterized protein</fullName>
    </submittedName>
</protein>
<dbReference type="KEGG" id="rtu:PR017_23770"/>
<keyword evidence="1" id="KW-0614">Plasmid</keyword>
<gene>
    <name evidence="1" type="ORF">PR017_23770</name>
</gene>
<dbReference type="EMBL" id="CP117258">
    <property type="protein sequence ID" value="WFR98722.1"/>
    <property type="molecule type" value="Genomic_DNA"/>
</dbReference>
<dbReference type="RefSeq" id="WP_111221617.1">
    <property type="nucleotide sequence ID" value="NZ_CP117258.1"/>
</dbReference>
<evidence type="ECO:0000313" key="1">
    <source>
        <dbReference type="EMBL" id="WFR98722.1"/>
    </source>
</evidence>
<keyword evidence="2" id="KW-1185">Reference proteome</keyword>
<organism evidence="1 2">
    <name type="scientific">Rhizobium tumorigenes</name>
    <dbReference type="NCBI Taxonomy" id="2041385"/>
    <lineage>
        <taxon>Bacteria</taxon>
        <taxon>Pseudomonadati</taxon>
        <taxon>Pseudomonadota</taxon>
        <taxon>Alphaproteobacteria</taxon>
        <taxon>Hyphomicrobiales</taxon>
        <taxon>Rhizobiaceae</taxon>
        <taxon>Rhizobium/Agrobacterium group</taxon>
        <taxon>Rhizobium</taxon>
    </lineage>
</organism>
<reference evidence="1 2" key="1">
    <citation type="journal article" date="2018" name="Sci. Rep.">
        <title>Rhizobium tumorigenes sp. nov., a novel plant tumorigenic bacterium isolated from cane gall tumors on thornless blackberry.</title>
        <authorList>
            <person name="Kuzmanovi N."/>
            <person name="Smalla K."/>
            <person name="Gronow S."/>
            <person name="PuBawska J."/>
        </authorList>
    </citation>
    <scope>NUCLEOTIDE SEQUENCE [LARGE SCALE GENOMIC DNA]</scope>
    <source>
        <strain evidence="1 2">1078</strain>
    </source>
</reference>
<reference evidence="2" key="2">
    <citation type="journal article" date="2023" name="MicrobiologyOpen">
        <title>Genomics of the tumorigenes clade of the family Rhizobiaceae and description of Rhizobium rhododendri sp. nov.</title>
        <authorList>
            <person name="Kuzmanovic N."/>
            <person name="diCenzo G.C."/>
            <person name="Bunk B."/>
            <person name="Sproeer C."/>
            <person name="Fruehling A."/>
            <person name="Neumann-Schaal M."/>
            <person name="Overmann J."/>
            <person name="Smalla K."/>
        </authorList>
    </citation>
    <scope>NUCLEOTIDE SEQUENCE [LARGE SCALE GENOMIC DNA]</scope>
    <source>
        <strain evidence="2">1078</strain>
        <plasmid evidence="2">unnamed1</plasmid>
    </source>
</reference>
<sequence length="87" mass="9825">MSIFVIFKVSHQDKLQEALERVFPEDHLRVDATEWLVSAKMTSKEVCDHLGISDGSTTSAVVFKMESYFGRAATSIWDWIKTKSEGA</sequence>
<proteinExistence type="predicted"/>
<accession>A0AAF1K9E5</accession>
<evidence type="ECO:0000313" key="2">
    <source>
        <dbReference type="Proteomes" id="UP000249499"/>
    </source>
</evidence>